<reference evidence="1 2" key="1">
    <citation type="submission" date="2023-01" db="EMBL/GenBank/DDBJ databases">
        <authorList>
            <person name="Whitehead M."/>
        </authorList>
    </citation>
    <scope>NUCLEOTIDE SEQUENCE [LARGE SCALE GENOMIC DNA]</scope>
</reference>
<keyword evidence="2" id="KW-1185">Reference proteome</keyword>
<organism evidence="1 2">
    <name type="scientific">Macrosiphum euphorbiae</name>
    <name type="common">potato aphid</name>
    <dbReference type="NCBI Taxonomy" id="13131"/>
    <lineage>
        <taxon>Eukaryota</taxon>
        <taxon>Metazoa</taxon>
        <taxon>Ecdysozoa</taxon>
        <taxon>Arthropoda</taxon>
        <taxon>Hexapoda</taxon>
        <taxon>Insecta</taxon>
        <taxon>Pterygota</taxon>
        <taxon>Neoptera</taxon>
        <taxon>Paraneoptera</taxon>
        <taxon>Hemiptera</taxon>
        <taxon>Sternorrhyncha</taxon>
        <taxon>Aphidomorpha</taxon>
        <taxon>Aphidoidea</taxon>
        <taxon>Aphididae</taxon>
        <taxon>Macrosiphini</taxon>
        <taxon>Macrosiphum</taxon>
    </lineage>
</organism>
<accession>A0AAV0XJM7</accession>
<dbReference type="AlphaFoldDB" id="A0AAV0XJM7"/>
<evidence type="ECO:0000313" key="1">
    <source>
        <dbReference type="EMBL" id="CAI6368012.1"/>
    </source>
</evidence>
<evidence type="ECO:0000313" key="2">
    <source>
        <dbReference type="Proteomes" id="UP001160148"/>
    </source>
</evidence>
<comment type="caution">
    <text evidence="1">The sequence shown here is derived from an EMBL/GenBank/DDBJ whole genome shotgun (WGS) entry which is preliminary data.</text>
</comment>
<sequence>MGNIKARVKRFRMVTEAARTLGITFRNPPCAGCLFSPCTWYVLSAPRAHNPPCSPSCSFWATATVPHQPDDLRAVQQGLSFKRIICPQCCWESTDVLKATARGRTVPNWAPVATAASRPGTGTS</sequence>
<dbReference type="EMBL" id="CARXXK010000005">
    <property type="protein sequence ID" value="CAI6368012.1"/>
    <property type="molecule type" value="Genomic_DNA"/>
</dbReference>
<protein>
    <submittedName>
        <fullName evidence="1">Uncharacterized protein</fullName>
    </submittedName>
</protein>
<proteinExistence type="predicted"/>
<dbReference type="Proteomes" id="UP001160148">
    <property type="component" value="Unassembled WGS sequence"/>
</dbReference>
<gene>
    <name evidence="1" type="ORF">MEUPH1_LOCUS22418</name>
</gene>
<name>A0AAV0XJM7_9HEMI</name>